<proteinExistence type="predicted"/>
<dbReference type="Proteomes" id="UP000033519">
    <property type="component" value="Unassembled WGS sequence"/>
</dbReference>
<dbReference type="PANTHER" id="PTHR30329">
    <property type="entry name" value="STATOR ELEMENT OF FLAGELLAR MOTOR COMPLEX"/>
    <property type="match status" value="1"/>
</dbReference>
<dbReference type="AlphaFoldDB" id="A0A0F5PTM0"/>
<evidence type="ECO:0000256" key="4">
    <source>
        <dbReference type="PROSITE-ProRule" id="PRU00473"/>
    </source>
</evidence>
<dbReference type="Proteomes" id="UP000182258">
    <property type="component" value="Unassembled WGS sequence"/>
</dbReference>
<protein>
    <submittedName>
        <fullName evidence="7">Outer membrane protein OmpA</fullName>
    </submittedName>
</protein>
<name>A0A0F5PTM0_9HYPH</name>
<feature type="domain" description="OmpA-like" evidence="5">
    <location>
        <begin position="745"/>
        <end position="862"/>
    </location>
</feature>
<dbReference type="OrthoDB" id="5525824at2"/>
<dbReference type="CDD" id="cd07185">
    <property type="entry name" value="OmpA_C-like"/>
    <property type="match status" value="1"/>
</dbReference>
<dbReference type="PRINTS" id="PR01021">
    <property type="entry name" value="OMPADOMAIN"/>
</dbReference>
<dbReference type="InterPro" id="IPR006665">
    <property type="entry name" value="OmpA-like"/>
</dbReference>
<organism evidence="7 9">
    <name type="scientific">Devosia psychrophila</name>
    <dbReference type="NCBI Taxonomy" id="728005"/>
    <lineage>
        <taxon>Bacteria</taxon>
        <taxon>Pseudomonadati</taxon>
        <taxon>Pseudomonadota</taxon>
        <taxon>Alphaproteobacteria</taxon>
        <taxon>Hyphomicrobiales</taxon>
        <taxon>Devosiaceae</taxon>
        <taxon>Devosia</taxon>
    </lineage>
</organism>
<dbReference type="InterPro" id="IPR006664">
    <property type="entry name" value="OMP_bac"/>
</dbReference>
<dbReference type="PATRIC" id="fig|728005.3.peg.1563"/>
<evidence type="ECO:0000256" key="3">
    <source>
        <dbReference type="ARBA" id="ARBA00023237"/>
    </source>
</evidence>
<dbReference type="PANTHER" id="PTHR30329:SF21">
    <property type="entry name" value="LIPOPROTEIN YIAD-RELATED"/>
    <property type="match status" value="1"/>
</dbReference>
<dbReference type="Gene3D" id="3.30.1330.60">
    <property type="entry name" value="OmpA-like domain"/>
    <property type="match status" value="1"/>
</dbReference>
<evidence type="ECO:0000256" key="1">
    <source>
        <dbReference type="ARBA" id="ARBA00004442"/>
    </source>
</evidence>
<gene>
    <name evidence="7" type="ORF">SAMN04488059_110115</name>
    <name evidence="6" type="ORF">WH91_16750</name>
</gene>
<evidence type="ECO:0000259" key="5">
    <source>
        <dbReference type="PROSITE" id="PS51123"/>
    </source>
</evidence>
<dbReference type="RefSeq" id="WP_046172126.1">
    <property type="nucleotide sequence ID" value="NZ_FOMB01000010.1"/>
</dbReference>
<dbReference type="EMBL" id="LAPV01000147">
    <property type="protein sequence ID" value="KKC32003.1"/>
    <property type="molecule type" value="Genomic_DNA"/>
</dbReference>
<comment type="subcellular location">
    <subcellularLocation>
        <location evidence="1">Cell outer membrane</location>
    </subcellularLocation>
</comment>
<reference evidence="7 9" key="2">
    <citation type="submission" date="2016-10" db="EMBL/GenBank/DDBJ databases">
        <authorList>
            <person name="de Groot N.N."/>
        </authorList>
    </citation>
    <scope>NUCLEOTIDE SEQUENCE [LARGE SCALE GENOMIC DNA]</scope>
    <source>
        <strain evidence="7 9">CGMCC 1.10210</strain>
    </source>
</reference>
<dbReference type="STRING" id="728005.SAMN04488059_110115"/>
<dbReference type="GO" id="GO:0009279">
    <property type="term" value="C:cell outer membrane"/>
    <property type="evidence" value="ECO:0007669"/>
    <property type="project" value="UniProtKB-SubCell"/>
</dbReference>
<evidence type="ECO:0000313" key="7">
    <source>
        <dbReference type="EMBL" id="SFC75509.1"/>
    </source>
</evidence>
<dbReference type="PROSITE" id="PS51123">
    <property type="entry name" value="OMPA_2"/>
    <property type="match status" value="1"/>
</dbReference>
<evidence type="ECO:0000313" key="9">
    <source>
        <dbReference type="Proteomes" id="UP000182258"/>
    </source>
</evidence>
<keyword evidence="2 4" id="KW-0472">Membrane</keyword>
<dbReference type="Pfam" id="PF00691">
    <property type="entry name" value="OmpA"/>
    <property type="match status" value="1"/>
</dbReference>
<evidence type="ECO:0000256" key="2">
    <source>
        <dbReference type="ARBA" id="ARBA00023136"/>
    </source>
</evidence>
<keyword evidence="8" id="KW-1185">Reference proteome</keyword>
<keyword evidence="3" id="KW-0998">Cell outer membrane</keyword>
<dbReference type="Gene3D" id="3.40.1520.20">
    <property type="match status" value="5"/>
</dbReference>
<dbReference type="InterPro" id="IPR050330">
    <property type="entry name" value="Bact_OuterMem_StrucFunc"/>
</dbReference>
<dbReference type="SUPFAM" id="SSF103088">
    <property type="entry name" value="OmpA-like"/>
    <property type="match status" value="1"/>
</dbReference>
<dbReference type="InterPro" id="IPR036737">
    <property type="entry name" value="OmpA-like_sf"/>
</dbReference>
<accession>A0A0F5PTM0</accession>
<dbReference type="EMBL" id="FOMB01000010">
    <property type="protein sequence ID" value="SFC75509.1"/>
    <property type="molecule type" value="Genomic_DNA"/>
</dbReference>
<reference evidence="6 8" key="1">
    <citation type="submission" date="2015-03" db="EMBL/GenBank/DDBJ databases">
        <authorList>
            <person name="Lepp D."/>
            <person name="Hassan Y.I."/>
            <person name="Li X.-Z."/>
            <person name="Zhou T."/>
        </authorList>
    </citation>
    <scope>NUCLEOTIDE SEQUENCE [LARGE SCALE GENOMIC DNA]</scope>
    <source>
        <strain evidence="6 8">Cr7-05</strain>
    </source>
</reference>
<sequence>MIRDLVKWVVPGLATVLGGTTLCLAMTSADISNDLTARATDAMQSGGYAWAEVALDGLALKLSGTVTDQAILQAAITRLDAVQGVRSVMSDVTLAPLASPYAFTATVVPEGTQLTGAVPDKLTKQRLVQRAGLDIAPLELRSGMPERRMWIAGAEFAIDNLKYFDQGQISVSDTTLDVTGRAKSERDYRDLLIVMRAGAPAGLTLREVKITPALVDPYEWSAAFDGKRIDVTGFVPDDAAAERLRTADVSGIPVATGLTLGSGEPAGFSELSQTLIEQLSRLEHGAVSISGTQSTLTGAPPSLEIAQAVIDALQPSGSIITLEPPRIPDYWMSASRQAGGVVVFDGYAPDEATRKAFGQREGADVNYLKLGRGAPERYQSAADFGLAALDMMAEGRFALRDNIMTLSGVARSGEDYEKLRASLSNGAPQGLVLAQAEIRAPMASTYNWQVSKNEAGAIALSGLVPSPEAKATLLAAVGTTAAEALIYASGEPDNFLSLAETALDLINRLNNGSISFDGSGWTIAGTAKSAEDRAAIDAEFSGKQLAAAGWSMAVAEAPVVAEAAPEPAAMEPYLWSATKAADGAITATGNVPAAAFQRVMAVRAGQGFADQTSVSPGAPQGFIEDALAAVSSLAGLSEGVASFDGKTWSVEGQLVDNGASDVVGNAITSGSTPPDEWNIDVYQPAVAAETFPEPAPTVEPAVVEPGVVAQTPVPEPEPVAPVVEPTAPASTPAAPESPDVVACAAPVAQFSARNAIFFKSGAAAIAAESMSALDELSIDLAACPSATVHIEGHTDADGDEALNMALSVGRAEAVVNALIQRGVAADRLYAVGYGESAPIADNATAEGKHINRRIVVTVRAGD</sequence>
<evidence type="ECO:0000313" key="6">
    <source>
        <dbReference type="EMBL" id="KKC32003.1"/>
    </source>
</evidence>
<evidence type="ECO:0000313" key="8">
    <source>
        <dbReference type="Proteomes" id="UP000033519"/>
    </source>
</evidence>